<dbReference type="KEGG" id="jre:109001230"/>
<keyword evidence="1" id="KW-1185">Reference proteome</keyword>
<dbReference type="PANTHER" id="PTHR47926">
    <property type="entry name" value="PENTATRICOPEPTIDE REPEAT-CONTAINING PROTEIN"/>
    <property type="match status" value="1"/>
</dbReference>
<dbReference type="RefSeq" id="XP_018833977.1">
    <property type="nucleotide sequence ID" value="XM_018978432.1"/>
</dbReference>
<proteinExistence type="predicted"/>
<dbReference type="GO" id="GO:0003723">
    <property type="term" value="F:RNA binding"/>
    <property type="evidence" value="ECO:0007669"/>
    <property type="project" value="InterPro"/>
</dbReference>
<dbReference type="GO" id="GO:0009451">
    <property type="term" value="P:RNA modification"/>
    <property type="evidence" value="ECO:0007669"/>
    <property type="project" value="InterPro"/>
</dbReference>
<protein>
    <submittedName>
        <fullName evidence="2">Pentatricopeptide repeat-containing protein At1g08070, chloroplastic-like</fullName>
    </submittedName>
</protein>
<reference evidence="2" key="1">
    <citation type="submission" date="2025-08" db="UniProtKB">
        <authorList>
            <consortium name="RefSeq"/>
        </authorList>
    </citation>
    <scope>IDENTIFICATION</scope>
    <source>
        <tissue evidence="2">Leaves</tissue>
    </source>
</reference>
<dbReference type="PANTHER" id="PTHR47926:SF452">
    <property type="entry name" value="PENTATRICOPEPTIDE REPEAT-CONTAINING PROTEIN"/>
    <property type="match status" value="1"/>
</dbReference>
<organism evidence="1 2">
    <name type="scientific">Juglans regia</name>
    <name type="common">English walnut</name>
    <dbReference type="NCBI Taxonomy" id="51240"/>
    <lineage>
        <taxon>Eukaryota</taxon>
        <taxon>Viridiplantae</taxon>
        <taxon>Streptophyta</taxon>
        <taxon>Embryophyta</taxon>
        <taxon>Tracheophyta</taxon>
        <taxon>Spermatophyta</taxon>
        <taxon>Magnoliopsida</taxon>
        <taxon>eudicotyledons</taxon>
        <taxon>Gunneridae</taxon>
        <taxon>Pentapetalae</taxon>
        <taxon>rosids</taxon>
        <taxon>fabids</taxon>
        <taxon>Fagales</taxon>
        <taxon>Juglandaceae</taxon>
        <taxon>Juglans</taxon>
    </lineage>
</organism>
<evidence type="ECO:0000313" key="2">
    <source>
        <dbReference type="RefSeq" id="XP_018833977.1"/>
    </source>
</evidence>
<dbReference type="Gene3D" id="1.25.40.10">
    <property type="entry name" value="Tetratricopeptide repeat domain"/>
    <property type="match status" value="2"/>
</dbReference>
<dbReference type="STRING" id="51240.A0A2I4FQQ8"/>
<dbReference type="Pfam" id="PF01535">
    <property type="entry name" value="PPR"/>
    <property type="match status" value="2"/>
</dbReference>
<dbReference type="InterPro" id="IPR002885">
    <property type="entry name" value="PPR_rpt"/>
</dbReference>
<sequence length="168" mass="18640">MNQLSLPIDSFSLNFTIKACAQLQSRIVIQHFILFDEMLVKDVTSWSTTITSYVNRGNPDRGLALFRDMMACEALKLDQVTVGSVLLGCAHMGPLGVLVGKSAHGWFITKNGWELNVELVNVLLDMYAKCGYMKNACQVFELMPERNIVTWTALICGSAQNGFSRTPS</sequence>
<dbReference type="InterPro" id="IPR011990">
    <property type="entry name" value="TPR-like_helical_dom_sf"/>
</dbReference>
<gene>
    <name evidence="2" type="primary">LOC109001230</name>
</gene>
<dbReference type="GeneID" id="109001230"/>
<dbReference type="InterPro" id="IPR046960">
    <property type="entry name" value="PPR_At4g14850-like_plant"/>
</dbReference>
<dbReference type="AlphaFoldDB" id="A0A2I4FQQ8"/>
<dbReference type="OrthoDB" id="185373at2759"/>
<dbReference type="Proteomes" id="UP000235220">
    <property type="component" value="Chromosome 4"/>
</dbReference>
<dbReference type="Gramene" id="Jr04_08300_p1">
    <property type="protein sequence ID" value="cds.Jr04_08300_p1"/>
    <property type="gene ID" value="Jr04_08300"/>
</dbReference>
<dbReference type="NCBIfam" id="TIGR00756">
    <property type="entry name" value="PPR"/>
    <property type="match status" value="2"/>
</dbReference>
<accession>A0A2I4FQQ8</accession>
<name>A0A2I4FQQ8_JUGRE</name>
<dbReference type="PROSITE" id="PS51375">
    <property type="entry name" value="PPR"/>
    <property type="match status" value="1"/>
</dbReference>
<evidence type="ECO:0000313" key="1">
    <source>
        <dbReference type="Proteomes" id="UP000235220"/>
    </source>
</evidence>